<gene>
    <name evidence="1" type="ORF">MNBD_GAMMA03-2040</name>
</gene>
<name>A0A3B0W704_9ZZZZ</name>
<sequence>MKQLPSLEHHFLIAMPSLNGSWFEKTVIYILEDNNDHGTTGFVVNLPQKFQVRDLLSHFNYPPPENAPFLKQAILQGGPVDVEQGFILHKPEGQWKSSVALPDGLTMTFSDDFVEALSKNNAAEAFLICLGFSGWKPGQLAQEIQSNSWLTIPYNERLLFNTPAEDKWHVALETLGISPEFLTFEAGHA</sequence>
<dbReference type="Gene3D" id="3.40.1740.10">
    <property type="entry name" value="VC0467-like"/>
    <property type="match status" value="1"/>
</dbReference>
<accession>A0A3B0W704</accession>
<dbReference type="SUPFAM" id="SSF143456">
    <property type="entry name" value="VC0467-like"/>
    <property type="match status" value="1"/>
</dbReference>
<organism evidence="1">
    <name type="scientific">hydrothermal vent metagenome</name>
    <dbReference type="NCBI Taxonomy" id="652676"/>
    <lineage>
        <taxon>unclassified sequences</taxon>
        <taxon>metagenomes</taxon>
        <taxon>ecological metagenomes</taxon>
    </lineage>
</organism>
<dbReference type="HAMAP" id="MF_00758">
    <property type="entry name" value="UPF0301"/>
    <property type="match status" value="1"/>
</dbReference>
<protein>
    <submittedName>
        <fullName evidence="1">UPF0301 protein YqgE</fullName>
    </submittedName>
</protein>
<dbReference type="PANTHER" id="PTHR30327">
    <property type="entry name" value="UNCHARACTERIZED PROTEIN YQGE"/>
    <property type="match status" value="1"/>
</dbReference>
<dbReference type="PANTHER" id="PTHR30327:SF1">
    <property type="entry name" value="UPF0301 PROTEIN YQGE"/>
    <property type="match status" value="1"/>
</dbReference>
<dbReference type="GO" id="GO:0005829">
    <property type="term" value="C:cytosol"/>
    <property type="evidence" value="ECO:0007669"/>
    <property type="project" value="TreeGrafter"/>
</dbReference>
<reference evidence="1" key="1">
    <citation type="submission" date="2018-06" db="EMBL/GenBank/DDBJ databases">
        <authorList>
            <person name="Zhirakovskaya E."/>
        </authorList>
    </citation>
    <scope>NUCLEOTIDE SEQUENCE</scope>
</reference>
<dbReference type="AlphaFoldDB" id="A0A3B0W704"/>
<dbReference type="Pfam" id="PF02622">
    <property type="entry name" value="DUF179"/>
    <property type="match status" value="1"/>
</dbReference>
<dbReference type="InterPro" id="IPR003774">
    <property type="entry name" value="AlgH-like"/>
</dbReference>
<dbReference type="EMBL" id="UOFC01000042">
    <property type="protein sequence ID" value="VAW45089.1"/>
    <property type="molecule type" value="Genomic_DNA"/>
</dbReference>
<proteinExistence type="inferred from homology"/>
<evidence type="ECO:0000313" key="1">
    <source>
        <dbReference type="EMBL" id="VAW45089.1"/>
    </source>
</evidence>